<dbReference type="EMBL" id="KJ489399">
    <property type="protein sequence ID" value="AHZ10187.1"/>
    <property type="molecule type" value="Genomic_DNA"/>
</dbReference>
<dbReference type="GeneID" id="19526169"/>
<dbReference type="RefSeq" id="YP_009036618.1">
    <property type="nucleotide sequence ID" value="NC_024213.1"/>
</dbReference>
<organism evidence="1 2">
    <name type="scientific">Bacillus phage Hakuna</name>
    <dbReference type="NCBI Taxonomy" id="1486659"/>
    <lineage>
        <taxon>Viruses</taxon>
        <taxon>Duplodnaviria</taxon>
        <taxon>Heunggongvirae</taxon>
        <taxon>Uroviricota</taxon>
        <taxon>Caudoviricetes</taxon>
        <taxon>Herelleviridae</taxon>
        <taxon>Bastillevirinae</taxon>
        <taxon>Wphvirus</taxon>
        <taxon>Wphvirus hakuna</taxon>
    </lineage>
</organism>
<keyword evidence="2" id="KW-1185">Reference proteome</keyword>
<sequence length="76" mass="8518">MSTYDGAYSTNRGTIYKGGWNDVCICEDGELSSNCTKCTHNMDGTKKPDSVINDLRKAREILESNRIQKELSLLDN</sequence>
<evidence type="ECO:0000313" key="2">
    <source>
        <dbReference type="Proteomes" id="UP000026900"/>
    </source>
</evidence>
<dbReference type="Proteomes" id="UP000026900">
    <property type="component" value="Segment"/>
</dbReference>
<name>A0A024B1F6_9CAUD</name>
<accession>A0A024B1F6</accession>
<protein>
    <submittedName>
        <fullName evidence="1">Uncharacterized protein</fullName>
    </submittedName>
</protein>
<proteinExistence type="predicted"/>
<evidence type="ECO:0000313" key="1">
    <source>
        <dbReference type="EMBL" id="AHZ10187.1"/>
    </source>
</evidence>
<reference evidence="2" key="1">
    <citation type="submission" date="2014-09" db="EMBL/GenBank/DDBJ databases">
        <authorList>
            <person name="Sauder A.B."/>
            <person name="McKenzie Q.R."/>
            <person name="Temple L.M."/>
            <person name="Alexis B.K."/>
            <person name="Al-Atrache Z."/>
            <person name="Lewis L.O."/>
            <person name="Loesser-Casey K.E."/>
            <person name="Mitchell K.J."/>
        </authorList>
    </citation>
    <scope>NUCLEOTIDE SEQUENCE [LARGE SCALE GENOMIC DNA]</scope>
</reference>
<dbReference type="KEGG" id="vg:19526169"/>